<dbReference type="GO" id="GO:0016020">
    <property type="term" value="C:membrane"/>
    <property type="evidence" value="ECO:0007669"/>
    <property type="project" value="UniProtKB-SubCell"/>
</dbReference>
<evidence type="ECO:0000256" key="4">
    <source>
        <dbReference type="ARBA" id="ARBA00022989"/>
    </source>
</evidence>
<organism evidence="8 9">
    <name type="scientific">candidate division WOR-1 bacterium DG_54_3</name>
    <dbReference type="NCBI Taxonomy" id="1703775"/>
    <lineage>
        <taxon>Bacteria</taxon>
        <taxon>Bacillati</taxon>
        <taxon>Saganbacteria</taxon>
    </lineage>
</organism>
<feature type="transmembrane region" description="Helical" evidence="6">
    <location>
        <begin position="175"/>
        <end position="193"/>
    </location>
</feature>
<dbReference type="PANTHER" id="PTHR22911">
    <property type="entry name" value="ACYL-MALONYL CONDENSING ENZYME-RELATED"/>
    <property type="match status" value="1"/>
</dbReference>
<feature type="domain" description="EamA" evidence="7">
    <location>
        <begin position="7"/>
        <end position="137"/>
    </location>
</feature>
<evidence type="ECO:0000256" key="2">
    <source>
        <dbReference type="ARBA" id="ARBA00007362"/>
    </source>
</evidence>
<dbReference type="Proteomes" id="UP000051861">
    <property type="component" value="Unassembled WGS sequence"/>
</dbReference>
<dbReference type="PANTHER" id="PTHR22911:SF6">
    <property type="entry name" value="SOLUTE CARRIER FAMILY 35 MEMBER G1"/>
    <property type="match status" value="1"/>
</dbReference>
<evidence type="ECO:0000313" key="9">
    <source>
        <dbReference type="Proteomes" id="UP000051861"/>
    </source>
</evidence>
<evidence type="ECO:0000256" key="3">
    <source>
        <dbReference type="ARBA" id="ARBA00022692"/>
    </source>
</evidence>
<feature type="transmembrane region" description="Helical" evidence="6">
    <location>
        <begin position="121"/>
        <end position="140"/>
    </location>
</feature>
<feature type="domain" description="EamA" evidence="7">
    <location>
        <begin position="146"/>
        <end position="275"/>
    </location>
</feature>
<comment type="caution">
    <text evidence="8">The sequence shown here is derived from an EMBL/GenBank/DDBJ whole genome shotgun (WGS) entry which is preliminary data.</text>
</comment>
<dbReference type="AlphaFoldDB" id="A0A0S7XRD7"/>
<evidence type="ECO:0000256" key="5">
    <source>
        <dbReference type="ARBA" id="ARBA00023136"/>
    </source>
</evidence>
<dbReference type="SUPFAM" id="SSF103481">
    <property type="entry name" value="Multidrug resistance efflux transporter EmrE"/>
    <property type="match status" value="2"/>
</dbReference>
<feature type="transmembrane region" description="Helical" evidence="6">
    <location>
        <begin position="234"/>
        <end position="253"/>
    </location>
</feature>
<dbReference type="InterPro" id="IPR037185">
    <property type="entry name" value="EmrE-like"/>
</dbReference>
<sequence>MTSQNTRGLISILFSSFLFGFMALLVKILSGTISAAEILFARASIGILLFLFVLFFGHKAFRINNRKMLAVRGLFGGLAVFLYFTAISRIPLSNATMLANCYPFFAVLFSAVLIKERPTFGSIMTLLVAFSGMFLILDPHFEKLDIGYVLALTSAVFGGVAVTSIRELRKTDSSWVIVFAQLLGAALVCFFPLTAGLRIPSVREWELLILIGVVGTAGQLTFTRPFKYISAFEGSVVALSTSVFAILFSVLFLEEIMTYQFILGALLIFGSSLYLIAREEGWTVNK</sequence>
<feature type="transmembrane region" description="Helical" evidence="6">
    <location>
        <begin position="69"/>
        <end position="90"/>
    </location>
</feature>
<feature type="transmembrane region" description="Helical" evidence="6">
    <location>
        <begin position="205"/>
        <end position="222"/>
    </location>
</feature>
<keyword evidence="5 6" id="KW-0472">Membrane</keyword>
<name>A0A0S7XRD7_UNCSA</name>
<comment type="similarity">
    <text evidence="2">Belongs to the EamA transporter family.</text>
</comment>
<evidence type="ECO:0000256" key="1">
    <source>
        <dbReference type="ARBA" id="ARBA00004141"/>
    </source>
</evidence>
<evidence type="ECO:0000313" key="8">
    <source>
        <dbReference type="EMBL" id="KPJ65057.1"/>
    </source>
</evidence>
<feature type="transmembrane region" description="Helical" evidence="6">
    <location>
        <begin position="96"/>
        <end position="114"/>
    </location>
</feature>
<comment type="subcellular location">
    <subcellularLocation>
        <location evidence="1">Membrane</location>
        <topology evidence="1">Multi-pass membrane protein</topology>
    </subcellularLocation>
</comment>
<proteinExistence type="inferred from homology"/>
<reference evidence="8 9" key="1">
    <citation type="journal article" date="2015" name="Microbiome">
        <title>Genomic resolution of linkages in carbon, nitrogen, and sulfur cycling among widespread estuary sediment bacteria.</title>
        <authorList>
            <person name="Baker B.J."/>
            <person name="Lazar C.S."/>
            <person name="Teske A.P."/>
            <person name="Dick G.J."/>
        </authorList>
    </citation>
    <scope>NUCLEOTIDE SEQUENCE [LARGE SCALE GENOMIC DNA]</scope>
    <source>
        <strain evidence="8">DG_54_3</strain>
    </source>
</reference>
<evidence type="ECO:0000256" key="6">
    <source>
        <dbReference type="SAM" id="Phobius"/>
    </source>
</evidence>
<protein>
    <recommendedName>
        <fullName evidence="7">EamA domain-containing protein</fullName>
    </recommendedName>
</protein>
<keyword evidence="4 6" id="KW-1133">Transmembrane helix</keyword>
<feature type="transmembrane region" description="Helical" evidence="6">
    <location>
        <begin position="146"/>
        <end position="163"/>
    </location>
</feature>
<gene>
    <name evidence="8" type="ORF">AMJ44_11170</name>
</gene>
<dbReference type="EMBL" id="LIZX01000139">
    <property type="protein sequence ID" value="KPJ65057.1"/>
    <property type="molecule type" value="Genomic_DNA"/>
</dbReference>
<keyword evidence="3 6" id="KW-0812">Transmembrane</keyword>
<feature type="transmembrane region" description="Helical" evidence="6">
    <location>
        <begin position="12"/>
        <end position="33"/>
    </location>
</feature>
<accession>A0A0S7XRD7</accession>
<feature type="transmembrane region" description="Helical" evidence="6">
    <location>
        <begin position="39"/>
        <end position="57"/>
    </location>
</feature>
<feature type="transmembrane region" description="Helical" evidence="6">
    <location>
        <begin position="259"/>
        <end position="277"/>
    </location>
</feature>
<dbReference type="InterPro" id="IPR000620">
    <property type="entry name" value="EamA_dom"/>
</dbReference>
<dbReference type="Pfam" id="PF00892">
    <property type="entry name" value="EamA"/>
    <property type="match status" value="2"/>
</dbReference>
<evidence type="ECO:0000259" key="7">
    <source>
        <dbReference type="Pfam" id="PF00892"/>
    </source>
</evidence>